<evidence type="ECO:0000313" key="3">
    <source>
        <dbReference type="Proteomes" id="UP000596660"/>
    </source>
</evidence>
<reference evidence="2" key="2">
    <citation type="submission" date="2021-03" db="UniProtKB">
        <authorList>
            <consortium name="EnsemblPlants"/>
        </authorList>
    </citation>
    <scope>IDENTIFICATION</scope>
</reference>
<evidence type="ECO:0000313" key="2">
    <source>
        <dbReference type="EnsemblPlants" id="AUR62028050-RA:cds"/>
    </source>
</evidence>
<dbReference type="AlphaFoldDB" id="A0A803MF07"/>
<evidence type="ECO:0000256" key="1">
    <source>
        <dbReference type="SAM" id="MobiDB-lite"/>
    </source>
</evidence>
<proteinExistence type="predicted"/>
<dbReference type="EnsemblPlants" id="AUR62028050-RA">
    <property type="protein sequence ID" value="AUR62028050-RA:cds"/>
    <property type="gene ID" value="AUR62028050"/>
</dbReference>
<keyword evidence="3" id="KW-1185">Reference proteome</keyword>
<dbReference type="Gramene" id="AUR62028050-RA">
    <property type="protein sequence ID" value="AUR62028050-RA:cds"/>
    <property type="gene ID" value="AUR62028050"/>
</dbReference>
<reference evidence="2" key="1">
    <citation type="journal article" date="2017" name="Nature">
        <title>The genome of Chenopodium quinoa.</title>
        <authorList>
            <person name="Jarvis D.E."/>
            <person name="Ho Y.S."/>
            <person name="Lightfoot D.J."/>
            <person name="Schmoeckel S.M."/>
            <person name="Li B."/>
            <person name="Borm T.J.A."/>
            <person name="Ohyanagi H."/>
            <person name="Mineta K."/>
            <person name="Michell C.T."/>
            <person name="Saber N."/>
            <person name="Kharbatia N.M."/>
            <person name="Rupper R.R."/>
            <person name="Sharp A.R."/>
            <person name="Dally N."/>
            <person name="Boughton B.A."/>
            <person name="Woo Y.H."/>
            <person name="Gao G."/>
            <person name="Schijlen E.G.W.M."/>
            <person name="Guo X."/>
            <person name="Momin A.A."/>
            <person name="Negrao S."/>
            <person name="Al-Babili S."/>
            <person name="Gehring C."/>
            <person name="Roessner U."/>
            <person name="Jung C."/>
            <person name="Murphy K."/>
            <person name="Arold S.T."/>
            <person name="Gojobori T."/>
            <person name="van der Linden C.G."/>
            <person name="van Loo E.N."/>
            <person name="Jellen E.N."/>
            <person name="Maughan P.J."/>
            <person name="Tester M."/>
        </authorList>
    </citation>
    <scope>NUCLEOTIDE SEQUENCE [LARGE SCALE GENOMIC DNA]</scope>
    <source>
        <strain evidence="2">cv. PI 614886</strain>
    </source>
</reference>
<feature type="compositionally biased region" description="Polar residues" evidence="1">
    <location>
        <begin position="40"/>
        <end position="76"/>
    </location>
</feature>
<name>A0A803MF07_CHEQI</name>
<feature type="compositionally biased region" description="Low complexity" evidence="1">
    <location>
        <begin position="9"/>
        <end position="23"/>
    </location>
</feature>
<protein>
    <submittedName>
        <fullName evidence="2">Uncharacterized protein</fullName>
    </submittedName>
</protein>
<feature type="region of interest" description="Disordered" evidence="1">
    <location>
        <begin position="1"/>
        <end position="76"/>
    </location>
</feature>
<sequence length="76" mass="7861">MATIDSAHSPTPSSLLFSLSSQSIPPPPPPSYPADGATSEPKSLTFNSIRSPPPLSTASWGSSLLRNSQLSGLKPN</sequence>
<organism evidence="2 3">
    <name type="scientific">Chenopodium quinoa</name>
    <name type="common">Quinoa</name>
    <dbReference type="NCBI Taxonomy" id="63459"/>
    <lineage>
        <taxon>Eukaryota</taxon>
        <taxon>Viridiplantae</taxon>
        <taxon>Streptophyta</taxon>
        <taxon>Embryophyta</taxon>
        <taxon>Tracheophyta</taxon>
        <taxon>Spermatophyta</taxon>
        <taxon>Magnoliopsida</taxon>
        <taxon>eudicotyledons</taxon>
        <taxon>Gunneridae</taxon>
        <taxon>Pentapetalae</taxon>
        <taxon>Caryophyllales</taxon>
        <taxon>Chenopodiaceae</taxon>
        <taxon>Chenopodioideae</taxon>
        <taxon>Atripliceae</taxon>
        <taxon>Chenopodium</taxon>
    </lineage>
</organism>
<dbReference type="Proteomes" id="UP000596660">
    <property type="component" value="Unplaced"/>
</dbReference>
<accession>A0A803MF07</accession>